<dbReference type="EMBL" id="KB733462">
    <property type="protein sequence ID" value="ENI02673.1"/>
    <property type="molecule type" value="Genomic_DNA"/>
</dbReference>
<gene>
    <name evidence="1" type="ORF">COCC4DRAFT_144034</name>
</gene>
<reference evidence="1 2" key="1">
    <citation type="journal article" date="2012" name="PLoS Pathog.">
        <title>Diverse lifestyles and strategies of plant pathogenesis encoded in the genomes of eighteen Dothideomycetes fungi.</title>
        <authorList>
            <person name="Ohm R.A."/>
            <person name="Feau N."/>
            <person name="Henrissat B."/>
            <person name="Schoch C.L."/>
            <person name="Horwitz B.A."/>
            <person name="Barry K.W."/>
            <person name="Condon B.J."/>
            <person name="Copeland A.C."/>
            <person name="Dhillon B."/>
            <person name="Glaser F."/>
            <person name="Hesse C.N."/>
            <person name="Kosti I."/>
            <person name="LaButti K."/>
            <person name="Lindquist E.A."/>
            <person name="Lucas S."/>
            <person name="Salamov A.A."/>
            <person name="Bradshaw R.E."/>
            <person name="Ciuffetti L."/>
            <person name="Hamelin R.C."/>
            <person name="Kema G.H.J."/>
            <person name="Lawrence C."/>
            <person name="Scott J.A."/>
            <person name="Spatafora J.W."/>
            <person name="Turgeon B.G."/>
            <person name="de Wit P.J.G.M."/>
            <person name="Zhong S."/>
            <person name="Goodwin S.B."/>
            <person name="Grigoriev I.V."/>
        </authorList>
    </citation>
    <scope>NUCLEOTIDE SEQUENCE [LARGE SCALE GENOMIC DNA]</scope>
    <source>
        <strain evidence="2">C4 / ATCC 48331 / race T</strain>
    </source>
</reference>
<protein>
    <submittedName>
        <fullName evidence="1">Uncharacterized protein</fullName>
    </submittedName>
</protein>
<dbReference type="HOGENOM" id="CLU_1834977_0_0_1"/>
<organism evidence="1 2">
    <name type="scientific">Cochliobolus heterostrophus (strain C4 / ATCC 48331 / race T)</name>
    <name type="common">Southern corn leaf blight fungus</name>
    <name type="synonym">Bipolaris maydis</name>
    <dbReference type="NCBI Taxonomy" id="665024"/>
    <lineage>
        <taxon>Eukaryota</taxon>
        <taxon>Fungi</taxon>
        <taxon>Dikarya</taxon>
        <taxon>Ascomycota</taxon>
        <taxon>Pezizomycotina</taxon>
        <taxon>Dothideomycetes</taxon>
        <taxon>Pleosporomycetidae</taxon>
        <taxon>Pleosporales</taxon>
        <taxon>Pleosporineae</taxon>
        <taxon>Pleosporaceae</taxon>
        <taxon>Bipolaris</taxon>
    </lineage>
</organism>
<evidence type="ECO:0000313" key="2">
    <source>
        <dbReference type="Proteomes" id="UP000012338"/>
    </source>
</evidence>
<accession>N4X2F9</accession>
<evidence type="ECO:0000313" key="1">
    <source>
        <dbReference type="EMBL" id="ENI02673.1"/>
    </source>
</evidence>
<dbReference type="AlphaFoldDB" id="N4X2F9"/>
<proteinExistence type="predicted"/>
<name>N4X2F9_COCH4</name>
<dbReference type="GeneID" id="25838201"/>
<dbReference type="Proteomes" id="UP000012338">
    <property type="component" value="Unassembled WGS sequence"/>
</dbReference>
<dbReference type="OrthoDB" id="3660917at2759"/>
<reference evidence="2" key="2">
    <citation type="journal article" date="2013" name="PLoS Genet.">
        <title>Comparative genome structure, secondary metabolite, and effector coding capacity across Cochliobolus pathogens.</title>
        <authorList>
            <person name="Condon B.J."/>
            <person name="Leng Y."/>
            <person name="Wu D."/>
            <person name="Bushley K.E."/>
            <person name="Ohm R.A."/>
            <person name="Otillar R."/>
            <person name="Martin J."/>
            <person name="Schackwitz W."/>
            <person name="Grimwood J."/>
            <person name="MohdZainudin N."/>
            <person name="Xue C."/>
            <person name="Wang R."/>
            <person name="Manning V.A."/>
            <person name="Dhillon B."/>
            <person name="Tu Z.J."/>
            <person name="Steffenson B.J."/>
            <person name="Salamov A."/>
            <person name="Sun H."/>
            <person name="Lowry S."/>
            <person name="LaButti K."/>
            <person name="Han J."/>
            <person name="Copeland A."/>
            <person name="Lindquist E."/>
            <person name="Barry K."/>
            <person name="Schmutz J."/>
            <person name="Baker S.E."/>
            <person name="Ciuffetti L.M."/>
            <person name="Grigoriev I.V."/>
            <person name="Zhong S."/>
            <person name="Turgeon B.G."/>
        </authorList>
    </citation>
    <scope>NUCLEOTIDE SEQUENCE [LARGE SCALE GENOMIC DNA]</scope>
    <source>
        <strain evidence="2">C4 / ATCC 48331 / race T</strain>
    </source>
</reference>
<sequence>MAANAIGRSLLIQGNRAGPELARTVKFPSLIKAEHGYDLNSVDRDGIYRAYHAYGRVLDAARLGRTQINAYLEALEGAVAAGAYTEEQLAKDRLNYQQEAKVVSTERLTRRQFLLGHLRILAEPVDIFKKLKFSMQISAVYNCHAFIFNTS</sequence>
<keyword evidence="2" id="KW-1185">Reference proteome</keyword>